<dbReference type="UniPathway" id="UPA00262">
    <property type="reaction ID" value="UER00222"/>
</dbReference>
<dbReference type="Gene3D" id="3.40.50.720">
    <property type="entry name" value="NAD(P)-binding Rossmann-like Domain"/>
    <property type="match status" value="1"/>
</dbReference>
<sequence>MPDFPIMLNLRTRNVIIIGGGGVALRRAKSLLEAEATVTVVAPNVTPELAALPIELHQRNYQCSDLHGMFLVVIATNDPKVNEMVHQDARAEDILVNRADSPEQSDFIVPAVAQVGPVTLAVSTSGASASAAAQIRDQLETHLDRDWSPLLTLASKYRHMLQSTINDPKARIKRIKELTNADAVRVFKEQGAQAYQAFCQSLMPDTNEDDQQDS</sequence>
<keyword evidence="3 7" id="KW-0560">Oxidoreductase</keyword>
<dbReference type="InterPro" id="IPR028161">
    <property type="entry name" value="Met8-like"/>
</dbReference>
<dbReference type="SUPFAM" id="SSF75615">
    <property type="entry name" value="Siroheme synthase middle domains-like"/>
    <property type="match status" value="1"/>
</dbReference>
<proteinExistence type="predicted"/>
<dbReference type="InterPro" id="IPR006367">
    <property type="entry name" value="Sirohaem_synthase_N"/>
</dbReference>
<dbReference type="OrthoDB" id="9773765at2"/>
<keyword evidence="5" id="KW-0627">Porphyrin biosynthesis</keyword>
<dbReference type="Gene3D" id="1.10.8.610">
    <property type="entry name" value="SirC, precorrin-2 dehydrogenase, C-terminal helical domain-like"/>
    <property type="match status" value="1"/>
</dbReference>
<dbReference type="Pfam" id="PF13241">
    <property type="entry name" value="NAD_binding_7"/>
    <property type="match status" value="1"/>
</dbReference>
<dbReference type="GO" id="GO:0043115">
    <property type="term" value="F:precorrin-2 dehydrogenase activity"/>
    <property type="evidence" value="ECO:0007669"/>
    <property type="project" value="UniProtKB-EC"/>
</dbReference>
<dbReference type="InterPro" id="IPR042518">
    <property type="entry name" value="SirC_C"/>
</dbReference>
<dbReference type="GO" id="GO:0004325">
    <property type="term" value="F:ferrochelatase activity"/>
    <property type="evidence" value="ECO:0007669"/>
    <property type="project" value="InterPro"/>
</dbReference>
<comment type="catalytic activity">
    <reaction evidence="6">
        <text>precorrin-2 + NAD(+) = sirohydrochlorin + NADH + 2 H(+)</text>
        <dbReference type="Rhea" id="RHEA:15613"/>
        <dbReference type="ChEBI" id="CHEBI:15378"/>
        <dbReference type="ChEBI" id="CHEBI:57540"/>
        <dbReference type="ChEBI" id="CHEBI:57945"/>
        <dbReference type="ChEBI" id="CHEBI:58351"/>
        <dbReference type="ChEBI" id="CHEBI:58827"/>
        <dbReference type="EC" id="1.3.1.76"/>
    </reaction>
</comment>
<dbReference type="NCBIfam" id="TIGR01470">
    <property type="entry name" value="cysG_Nterm"/>
    <property type="match status" value="1"/>
</dbReference>
<organism evidence="7 8">
    <name type="scientific">Poriferisphaera corsica</name>
    <dbReference type="NCBI Taxonomy" id="2528020"/>
    <lineage>
        <taxon>Bacteria</taxon>
        <taxon>Pseudomonadati</taxon>
        <taxon>Planctomycetota</taxon>
        <taxon>Phycisphaerae</taxon>
        <taxon>Phycisphaerales</taxon>
        <taxon>Phycisphaeraceae</taxon>
        <taxon>Poriferisphaera</taxon>
    </lineage>
</organism>
<dbReference type="EMBL" id="CP036425">
    <property type="protein sequence ID" value="QDU33704.1"/>
    <property type="molecule type" value="Genomic_DNA"/>
</dbReference>
<keyword evidence="4" id="KW-0520">NAD</keyword>
<dbReference type="Proteomes" id="UP000317369">
    <property type="component" value="Chromosome"/>
</dbReference>
<evidence type="ECO:0000313" key="7">
    <source>
        <dbReference type="EMBL" id="QDU33704.1"/>
    </source>
</evidence>
<evidence type="ECO:0000256" key="3">
    <source>
        <dbReference type="ARBA" id="ARBA00023002"/>
    </source>
</evidence>
<dbReference type="PANTHER" id="PTHR35330">
    <property type="entry name" value="SIROHEME BIOSYNTHESIS PROTEIN MET8"/>
    <property type="match status" value="1"/>
</dbReference>
<accession>A0A517YTZ1</accession>
<protein>
    <recommendedName>
        <fullName evidence="2">precorrin-2 dehydrogenase</fullName>
        <ecNumber evidence="2">1.3.1.76</ecNumber>
    </recommendedName>
</protein>
<dbReference type="GO" id="GO:0019354">
    <property type="term" value="P:siroheme biosynthetic process"/>
    <property type="evidence" value="ECO:0007669"/>
    <property type="project" value="UniProtKB-UniPathway"/>
</dbReference>
<keyword evidence="8" id="KW-1185">Reference proteome</keyword>
<evidence type="ECO:0000256" key="2">
    <source>
        <dbReference type="ARBA" id="ARBA00012400"/>
    </source>
</evidence>
<evidence type="ECO:0000313" key="8">
    <source>
        <dbReference type="Proteomes" id="UP000317369"/>
    </source>
</evidence>
<dbReference type="EC" id="1.3.1.76" evidence="2"/>
<dbReference type="SUPFAM" id="SSF51735">
    <property type="entry name" value="NAD(P)-binding Rossmann-fold domains"/>
    <property type="match status" value="1"/>
</dbReference>
<dbReference type="InterPro" id="IPR036291">
    <property type="entry name" value="NAD(P)-bd_dom_sf"/>
</dbReference>
<dbReference type="RefSeq" id="WP_145076953.1">
    <property type="nucleotide sequence ID" value="NZ_CP036425.1"/>
</dbReference>
<dbReference type="AlphaFoldDB" id="A0A517YTZ1"/>
<evidence type="ECO:0000256" key="4">
    <source>
        <dbReference type="ARBA" id="ARBA00023027"/>
    </source>
</evidence>
<evidence type="ECO:0000256" key="5">
    <source>
        <dbReference type="ARBA" id="ARBA00023244"/>
    </source>
</evidence>
<comment type="pathway">
    <text evidence="1">Porphyrin-containing compound metabolism; siroheme biosynthesis; sirohydrochlorin from precorrin-2: step 1/1.</text>
</comment>
<dbReference type="KEGG" id="pcor:KS4_17600"/>
<evidence type="ECO:0000256" key="1">
    <source>
        <dbReference type="ARBA" id="ARBA00005010"/>
    </source>
</evidence>
<name>A0A517YTZ1_9BACT</name>
<evidence type="ECO:0000256" key="6">
    <source>
        <dbReference type="ARBA" id="ARBA00047561"/>
    </source>
</evidence>
<gene>
    <name evidence="7" type="primary">sirC</name>
    <name evidence="7" type="ORF">KS4_17600</name>
</gene>
<reference evidence="7 8" key="1">
    <citation type="submission" date="2019-02" db="EMBL/GenBank/DDBJ databases">
        <title>Deep-cultivation of Planctomycetes and their phenomic and genomic characterization uncovers novel biology.</title>
        <authorList>
            <person name="Wiegand S."/>
            <person name="Jogler M."/>
            <person name="Boedeker C."/>
            <person name="Pinto D."/>
            <person name="Vollmers J."/>
            <person name="Rivas-Marin E."/>
            <person name="Kohn T."/>
            <person name="Peeters S.H."/>
            <person name="Heuer A."/>
            <person name="Rast P."/>
            <person name="Oberbeckmann S."/>
            <person name="Bunk B."/>
            <person name="Jeske O."/>
            <person name="Meyerdierks A."/>
            <person name="Storesund J.E."/>
            <person name="Kallscheuer N."/>
            <person name="Luecker S."/>
            <person name="Lage O.M."/>
            <person name="Pohl T."/>
            <person name="Merkel B.J."/>
            <person name="Hornburger P."/>
            <person name="Mueller R.-W."/>
            <person name="Bruemmer F."/>
            <person name="Labrenz M."/>
            <person name="Spormann A.M."/>
            <person name="Op den Camp H."/>
            <person name="Overmann J."/>
            <person name="Amann R."/>
            <person name="Jetten M.S.M."/>
            <person name="Mascher T."/>
            <person name="Medema M.H."/>
            <person name="Devos D.P."/>
            <person name="Kaster A.-K."/>
            <person name="Ovreas L."/>
            <person name="Rohde M."/>
            <person name="Galperin M.Y."/>
            <person name="Jogler C."/>
        </authorList>
    </citation>
    <scope>NUCLEOTIDE SEQUENCE [LARGE SCALE GENOMIC DNA]</scope>
    <source>
        <strain evidence="7 8">KS4</strain>
    </source>
</reference>
<dbReference type="PANTHER" id="PTHR35330:SF1">
    <property type="entry name" value="SIROHEME BIOSYNTHESIS PROTEIN MET8"/>
    <property type="match status" value="1"/>
</dbReference>